<dbReference type="PROSITE" id="PS51612">
    <property type="entry name" value="SAM_MT_2O_PK"/>
    <property type="match status" value="1"/>
</dbReference>
<evidence type="ECO:0000256" key="17">
    <source>
        <dbReference type="PIRSR" id="PIRSR003726-2"/>
    </source>
</evidence>
<proteinExistence type="predicted"/>
<feature type="binding site" evidence="17">
    <location>
        <position position="102"/>
    </location>
    <ligand>
        <name>S-adenosyl-L-methionine</name>
        <dbReference type="ChEBI" id="CHEBI:59789"/>
    </ligand>
</feature>
<evidence type="ECO:0000256" key="1">
    <source>
        <dbReference type="ARBA" id="ARBA00004328"/>
    </source>
</evidence>
<dbReference type="GO" id="GO:0044423">
    <property type="term" value="C:virion component"/>
    <property type="evidence" value="ECO:0007669"/>
    <property type="project" value="UniProtKB-KW"/>
</dbReference>
<evidence type="ECO:0000256" key="12">
    <source>
        <dbReference type="ARBA" id="ARBA00034661"/>
    </source>
</evidence>
<dbReference type="InterPro" id="IPR000176">
    <property type="entry name" value="mRNA_MeTrfase-like"/>
</dbReference>
<feature type="binding site" evidence="18">
    <location>
        <position position="52"/>
    </location>
    <ligand>
        <name>mRNA</name>
        <dbReference type="ChEBI" id="CHEBI:33699"/>
    </ligand>
</feature>
<keyword evidence="7 15" id="KW-0949">S-adenosyl-L-methionine</keyword>
<organismHost>
    <name type="scientific">Homo sapiens</name>
    <name type="common">Human</name>
    <dbReference type="NCBI Taxonomy" id="9606"/>
</organismHost>
<organismHost>
    <name type="scientific">Simiiformes</name>
    <dbReference type="NCBI Taxonomy" id="314293"/>
</organismHost>
<dbReference type="InterPro" id="IPR025804">
    <property type="entry name" value="Pox/kineto_cap_MeTfrase"/>
</dbReference>
<keyword evidence="8" id="KW-0251">Elongation factor</keyword>
<evidence type="ECO:0000256" key="10">
    <source>
        <dbReference type="ARBA" id="ARBA00022917"/>
    </source>
</evidence>
<dbReference type="CDD" id="cd20756">
    <property type="entry name" value="capping_2-OMTase_Poxviridae"/>
    <property type="match status" value="1"/>
</dbReference>
<name>Q9DHP5_YLDV</name>
<keyword evidence="10" id="KW-0648">Protein biosynthesis</keyword>
<keyword evidence="6 15" id="KW-0808">Transferase</keyword>
<evidence type="ECO:0000256" key="3">
    <source>
        <dbReference type="ARBA" id="ARBA00015701"/>
    </source>
</evidence>
<feature type="binding site" evidence="17">
    <location>
        <position position="69"/>
    </location>
    <ligand>
        <name>S-adenosyl-L-methionine</name>
        <dbReference type="ChEBI" id="CHEBI:59789"/>
    </ligand>
</feature>
<dbReference type="RefSeq" id="NP_073453.1">
    <property type="nucleotide sequence ID" value="NC_002642.1"/>
</dbReference>
<evidence type="ECO:0000256" key="13">
    <source>
        <dbReference type="ARBA" id="ARBA00046511"/>
    </source>
</evidence>
<feature type="active site" description="For methyltransferase activity" evidence="16">
    <location>
        <position position="205"/>
    </location>
</feature>
<keyword evidence="9" id="KW-0946">Virion</keyword>
<keyword evidence="4 15" id="KW-0489">Methyltransferase</keyword>
<evidence type="ECO:0000256" key="18">
    <source>
        <dbReference type="PIRSR" id="PIRSR003726-3"/>
    </source>
</evidence>
<keyword evidence="5 15" id="KW-0507">mRNA processing</keyword>
<dbReference type="EMBL" id="AJ293568">
    <property type="protein sequence ID" value="CAC21306.1"/>
    <property type="molecule type" value="Genomic_DNA"/>
</dbReference>
<feature type="binding site" evidence="17">
    <location>
        <position position="98"/>
    </location>
    <ligand>
        <name>S-adenosyl-L-methionine</name>
        <dbReference type="ChEBI" id="CHEBI:59789"/>
    </ligand>
</feature>
<evidence type="ECO:0000256" key="15">
    <source>
        <dbReference type="PIRNR" id="PIRNR003726"/>
    </source>
</evidence>
<dbReference type="InterPro" id="IPR029063">
    <property type="entry name" value="SAM-dependent_MTases_sf"/>
</dbReference>
<feature type="binding site" evidence="18">
    <location>
        <position position="212"/>
    </location>
    <ligand>
        <name>mRNA</name>
        <dbReference type="ChEBI" id="CHEBI:33699"/>
    </ligand>
</feature>
<dbReference type="SUPFAM" id="SSF53335">
    <property type="entry name" value="S-adenosyl-L-methionine-dependent methyltransferases"/>
    <property type="match status" value="1"/>
</dbReference>
<organism evidence="19 20">
    <name type="scientific">Yaba-like disease virus</name>
    <name type="common">YLDV</name>
    <dbReference type="NCBI Taxonomy" id="132475"/>
    <lineage>
        <taxon>Viruses</taxon>
        <taxon>Varidnaviria</taxon>
        <taxon>Bamfordvirae</taxon>
        <taxon>Nucleocytoviricota</taxon>
        <taxon>Pokkesviricetes</taxon>
        <taxon>Chitovirales</taxon>
        <taxon>Poxviridae</taxon>
        <taxon>Chordopoxvirinae</taxon>
        <taxon>Yatapoxvirus</taxon>
        <taxon>Yatapoxvirus tanapox</taxon>
        <taxon>Tanapox virus</taxon>
    </lineage>
</organism>
<dbReference type="OrthoDB" id="9224at10239"/>
<feature type="binding site" evidence="17">
    <location>
        <position position="168"/>
    </location>
    <ligand>
        <name>S-adenosyl-L-methionine</name>
        <dbReference type="ChEBI" id="CHEBI:59789"/>
    </ligand>
</feature>
<dbReference type="Proteomes" id="UP000136581">
    <property type="component" value="Segment"/>
</dbReference>
<dbReference type="GeneID" id="918737"/>
<feature type="binding site" evidence="17">
    <location>
        <position position="125"/>
    </location>
    <ligand>
        <name>S-adenosyl-L-methionine</name>
        <dbReference type="ChEBI" id="CHEBI:59789"/>
    </ligand>
</feature>
<evidence type="ECO:0000256" key="4">
    <source>
        <dbReference type="ARBA" id="ARBA00022603"/>
    </source>
</evidence>
<evidence type="ECO:0000256" key="11">
    <source>
        <dbReference type="ARBA" id="ARBA00023042"/>
    </source>
</evidence>
<dbReference type="InterPro" id="IPR030375">
    <property type="entry name" value="Poxvir_cap_MeTfrase"/>
</dbReference>
<dbReference type="Gene3D" id="3.40.50.150">
    <property type="entry name" value="Vaccinia Virus protein VP39"/>
    <property type="match status" value="1"/>
</dbReference>
<feature type="binding site" evidence="18">
    <location>
        <begin position="235"/>
        <end position="237"/>
    </location>
    <ligand>
        <name>mRNA</name>
        <dbReference type="ChEBI" id="CHEBI:33699"/>
    </ligand>
</feature>
<dbReference type="Pfam" id="PF01358">
    <property type="entry name" value="PARP_regulatory"/>
    <property type="match status" value="1"/>
</dbReference>
<sequence>MIHLTTTNFFKKYINYNLIKVRLLNIQHLKMDAVSMEKPIMYLDETNSEMDYDPNSANEKNKKFPFQGQLKLLLGELFFLSKLQRHGILDGSTVLYIGSAPGTHIRYLRDHFISMGLVIRWMLIDGRQHDIILNGLRDVSLITRFVDESYIKLLKKQLHNSKIILISDIRSKRGGNEPSTEDLLANYALQNIMVSVLQPIASSLKWRCPFPDQWLRDFYIPYGNEMLQPFAPAYSAELRLITIYSGEPIKLRCITKNDAKKYEKKMFYINKVIRNKIILNFDYPNQEYDFFHMYFMLKTVYYNKEFSSVKEKVLFFHQSIFRFLKIPIINTEKVKHEQSQCKIPGKNSMFKSGNIERPIRNNK</sequence>
<gene>
    <name evidence="19" type="primary">68R</name>
</gene>
<evidence type="ECO:0000256" key="2">
    <source>
        <dbReference type="ARBA" id="ARBA00011923"/>
    </source>
</evidence>
<dbReference type="GO" id="GO:0032259">
    <property type="term" value="P:methylation"/>
    <property type="evidence" value="ECO:0007669"/>
    <property type="project" value="UniProtKB-KW"/>
</dbReference>
<evidence type="ECO:0000256" key="7">
    <source>
        <dbReference type="ARBA" id="ARBA00022691"/>
    </source>
</evidence>
<evidence type="ECO:0000313" key="19">
    <source>
        <dbReference type="EMBL" id="CAC21306.1"/>
    </source>
</evidence>
<comment type="subunit">
    <text evidence="13 15">Interacts with poly(A) polymerase catalytic subunit OPG063. Interacts with OPG109 and OPG123; these interactions might help linking transcription to capping and polyadenylation.</text>
</comment>
<feature type="binding site" evidence="18">
    <location>
        <begin position="207"/>
        <end position="210"/>
    </location>
    <ligand>
        <name>mRNA</name>
        <dbReference type="ChEBI" id="CHEBI:33699"/>
    </ligand>
</feature>
<comment type="subcellular location">
    <subcellularLocation>
        <location evidence="1">Virion</location>
    </subcellularLocation>
</comment>
<feature type="binding site" evidence="17">
    <location>
        <position position="96"/>
    </location>
    <ligand>
        <name>S-adenosyl-L-methionine</name>
        <dbReference type="ChEBI" id="CHEBI:59789"/>
    </ligand>
</feature>
<evidence type="ECO:0000256" key="5">
    <source>
        <dbReference type="ARBA" id="ARBA00022664"/>
    </source>
</evidence>
<evidence type="ECO:0000313" key="20">
    <source>
        <dbReference type="Proteomes" id="UP000136581"/>
    </source>
</evidence>
<comment type="function">
    <text evidence="12 15">Displays methyltransferase, positive regulation of the poly(A) polymerase and transcription elongation activities. Involved in the modification of both mRNA ends and in intermediate and late gene positive transcription elongation. At the mRNAs 5' end, methylates the ribose 2' OH group of the first transcribed nucleotide, thereby producing a 2'-O-methylpurine cap. At the 3' end, functions as a processivity factor which stimulates the activity of the viral poly(A) polymerase OPG063 that creates mRNA's poly(A) tail. In the presence of OPG102, OPG063 does not dissociate from the RNA allowing tail elongation to around 250 adenylates.</text>
</comment>
<feature type="binding site" evidence="17">
    <location>
        <position position="127"/>
    </location>
    <ligand>
        <name>S-adenosyl-L-methionine</name>
        <dbReference type="ChEBI" id="CHEBI:59789"/>
    </ligand>
</feature>
<accession>Q9DHP5</accession>
<feature type="binding site" evidence="18">
    <location>
        <position position="263"/>
    </location>
    <ligand>
        <name>mRNA</name>
        <dbReference type="ChEBI" id="CHEBI:33699"/>
    </ligand>
</feature>
<keyword evidence="11 15" id="KW-0506">mRNA capping</keyword>
<evidence type="ECO:0000256" key="16">
    <source>
        <dbReference type="PIRSR" id="PIRSR003726-1"/>
    </source>
</evidence>
<reference evidence="19 20" key="1">
    <citation type="journal article" date="2001" name="Virology">
        <title>The genome sequence of Yaba-like disease virus, a yatapoxvirus.</title>
        <authorList>
            <person name="Lee H.J."/>
            <person name="Essani K."/>
            <person name="Smith G.L."/>
        </authorList>
    </citation>
    <scope>NUCLEOTIDE SEQUENCE [LARGE SCALE GENOMIC DNA]</scope>
</reference>
<protein>
    <recommendedName>
        <fullName evidence="3 15">Cap-specific mRNA (nucleoside-2'-O-)-methyltransferase</fullName>
        <ecNumber evidence="2 15">2.1.1.57</ecNumber>
    </recommendedName>
</protein>
<dbReference type="KEGG" id="vg:918737"/>
<evidence type="ECO:0000256" key="6">
    <source>
        <dbReference type="ARBA" id="ARBA00022679"/>
    </source>
</evidence>
<keyword evidence="20" id="KW-1185">Reference proteome</keyword>
<evidence type="ECO:0000256" key="8">
    <source>
        <dbReference type="ARBA" id="ARBA00022768"/>
    </source>
</evidence>
<feature type="binding site" evidence="17">
    <location>
        <position position="146"/>
    </location>
    <ligand>
        <name>S-adenosyl-L-methionine</name>
        <dbReference type="ChEBI" id="CHEBI:59789"/>
    </ligand>
</feature>
<dbReference type="GO" id="GO:0004483">
    <property type="term" value="F:methyltransferase cap1 activity"/>
    <property type="evidence" value="ECO:0007669"/>
    <property type="project" value="UniProtKB-UniRule"/>
</dbReference>
<dbReference type="EC" id="2.1.1.57" evidence="2 15"/>
<dbReference type="GO" id="GO:0031440">
    <property type="term" value="P:regulation of mRNA 3'-end processing"/>
    <property type="evidence" value="ECO:0007669"/>
    <property type="project" value="UniProtKB-UniRule"/>
</dbReference>
<dbReference type="PIRSF" id="PIRSF003726">
    <property type="entry name" value="PolA_polym_reg_poxV"/>
    <property type="match status" value="1"/>
</dbReference>
<evidence type="ECO:0000256" key="14">
    <source>
        <dbReference type="ARBA" id="ARBA00049042"/>
    </source>
</evidence>
<evidence type="ECO:0000256" key="9">
    <source>
        <dbReference type="ARBA" id="ARBA00022844"/>
    </source>
</evidence>
<comment type="catalytic activity">
    <reaction evidence="14 15">
        <text>a 5'-end (N(7)-methyl 5'-triphosphoguanosine)-ribonucleoside in mRNA + S-adenosyl-L-methionine = a 5'-end (N(7)-methyl 5'-triphosphoguanosine)-(2'-O-methyl-ribonucleoside) in mRNA + S-adenosyl-L-homocysteine + H(+)</text>
        <dbReference type="Rhea" id="RHEA:67020"/>
        <dbReference type="Rhea" id="RHEA-COMP:17167"/>
        <dbReference type="Rhea" id="RHEA-COMP:17168"/>
        <dbReference type="ChEBI" id="CHEBI:15378"/>
        <dbReference type="ChEBI" id="CHEBI:57856"/>
        <dbReference type="ChEBI" id="CHEBI:59789"/>
        <dbReference type="ChEBI" id="CHEBI:156461"/>
        <dbReference type="ChEBI" id="CHEBI:167609"/>
        <dbReference type="EC" id="2.1.1.57"/>
    </reaction>
</comment>
<dbReference type="GO" id="GO:0006370">
    <property type="term" value="P:7-methylguanosine mRNA capping"/>
    <property type="evidence" value="ECO:0007669"/>
    <property type="project" value="UniProtKB-UniRule"/>
</dbReference>